<sequence>MRRGIKFLRNSLKASKAPAISTLEKIEEAVEQGKQKHHRSTSLNSEYMESVELPLSNIAIGSARSFGAEPIDSLR</sequence>
<dbReference type="AlphaFoldDB" id="A0AAV5G665"/>
<organism evidence="1 2">
    <name type="scientific">Corynebacterium ammoniagenes</name>
    <name type="common">Brevibacterium ammoniagenes</name>
    <dbReference type="NCBI Taxonomy" id="1697"/>
    <lineage>
        <taxon>Bacteria</taxon>
        <taxon>Bacillati</taxon>
        <taxon>Actinomycetota</taxon>
        <taxon>Actinomycetes</taxon>
        <taxon>Mycobacteriales</taxon>
        <taxon>Corynebacteriaceae</taxon>
        <taxon>Corynebacterium</taxon>
    </lineage>
</organism>
<dbReference type="EMBL" id="BQKK01000001">
    <property type="protein sequence ID" value="GJN42501.1"/>
    <property type="molecule type" value="Genomic_DNA"/>
</dbReference>
<comment type="caution">
    <text evidence="1">The sequence shown here is derived from an EMBL/GenBank/DDBJ whole genome shotgun (WGS) entry which is preliminary data.</text>
</comment>
<evidence type="ECO:0000313" key="2">
    <source>
        <dbReference type="Proteomes" id="UP001054925"/>
    </source>
</evidence>
<evidence type="ECO:0000313" key="1">
    <source>
        <dbReference type="EMBL" id="GJN42501.1"/>
    </source>
</evidence>
<gene>
    <name evidence="1" type="ORF">CAT723_09800</name>
</gene>
<reference evidence="1" key="1">
    <citation type="submission" date="2021-12" db="EMBL/GenBank/DDBJ databases">
        <title>Draft genome sequence of Corynebacterium ammoniagenes strain T-723.</title>
        <authorList>
            <person name="Matsuzawa M."/>
            <person name="Hiratani M."/>
            <person name="Abe I."/>
            <person name="Tsuji Y."/>
            <person name="Nakamura J."/>
        </authorList>
    </citation>
    <scope>NUCLEOTIDE SEQUENCE</scope>
    <source>
        <strain evidence="1">T-723</strain>
    </source>
</reference>
<dbReference type="Proteomes" id="UP001054925">
    <property type="component" value="Unassembled WGS sequence"/>
</dbReference>
<accession>A0AAV5G665</accession>
<protein>
    <submittedName>
        <fullName evidence="1">Uncharacterized protein</fullName>
    </submittedName>
</protein>
<proteinExistence type="predicted"/>
<name>A0AAV5G665_CORAM</name>